<evidence type="ECO:0000313" key="2">
    <source>
        <dbReference type="EMBL" id="TFK45911.1"/>
    </source>
</evidence>
<dbReference type="EMBL" id="ML213535">
    <property type="protein sequence ID" value="TFK45911.1"/>
    <property type="molecule type" value="Genomic_DNA"/>
</dbReference>
<dbReference type="OrthoDB" id="66095at2759"/>
<gene>
    <name evidence="2" type="ORF">OE88DRAFT_1668533</name>
</gene>
<sequence length="199" mass="22569">MASLISALSSAVASLFLSDAPPASGTYTPSRADILLARVILLHHLPIELVDTILHHAEYYTRIHAEKDTEIVVKSDACRYVQSPPVTGPVQKVAIVVESHDQGWSSYPESWGSYENSWTWFQAVIRRSDGSSGGGWDIARNIHADNKWRRHAIVWEKPDDHPLMQELRVGDRIEIWPEARYPGWVNHVRYASVDIFCWV</sequence>
<keyword evidence="3" id="KW-1185">Reference proteome</keyword>
<accession>A0A5C3MWT0</accession>
<feature type="signal peptide" evidence="1">
    <location>
        <begin position="1"/>
        <end position="25"/>
    </location>
</feature>
<evidence type="ECO:0000313" key="3">
    <source>
        <dbReference type="Proteomes" id="UP000305948"/>
    </source>
</evidence>
<evidence type="ECO:0000256" key="1">
    <source>
        <dbReference type="SAM" id="SignalP"/>
    </source>
</evidence>
<reference evidence="2 3" key="1">
    <citation type="journal article" date="2019" name="Nat. Ecol. Evol.">
        <title>Megaphylogeny resolves global patterns of mushroom evolution.</title>
        <authorList>
            <person name="Varga T."/>
            <person name="Krizsan K."/>
            <person name="Foldi C."/>
            <person name="Dima B."/>
            <person name="Sanchez-Garcia M."/>
            <person name="Sanchez-Ramirez S."/>
            <person name="Szollosi G.J."/>
            <person name="Szarkandi J.G."/>
            <person name="Papp V."/>
            <person name="Albert L."/>
            <person name="Andreopoulos W."/>
            <person name="Angelini C."/>
            <person name="Antonin V."/>
            <person name="Barry K.W."/>
            <person name="Bougher N.L."/>
            <person name="Buchanan P."/>
            <person name="Buyck B."/>
            <person name="Bense V."/>
            <person name="Catcheside P."/>
            <person name="Chovatia M."/>
            <person name="Cooper J."/>
            <person name="Damon W."/>
            <person name="Desjardin D."/>
            <person name="Finy P."/>
            <person name="Geml J."/>
            <person name="Haridas S."/>
            <person name="Hughes K."/>
            <person name="Justo A."/>
            <person name="Karasinski D."/>
            <person name="Kautmanova I."/>
            <person name="Kiss B."/>
            <person name="Kocsube S."/>
            <person name="Kotiranta H."/>
            <person name="LaButti K.M."/>
            <person name="Lechner B.E."/>
            <person name="Liimatainen K."/>
            <person name="Lipzen A."/>
            <person name="Lukacs Z."/>
            <person name="Mihaltcheva S."/>
            <person name="Morgado L.N."/>
            <person name="Niskanen T."/>
            <person name="Noordeloos M.E."/>
            <person name="Ohm R.A."/>
            <person name="Ortiz-Santana B."/>
            <person name="Ovrebo C."/>
            <person name="Racz N."/>
            <person name="Riley R."/>
            <person name="Savchenko A."/>
            <person name="Shiryaev A."/>
            <person name="Soop K."/>
            <person name="Spirin V."/>
            <person name="Szebenyi C."/>
            <person name="Tomsovsky M."/>
            <person name="Tulloss R.E."/>
            <person name="Uehling J."/>
            <person name="Grigoriev I.V."/>
            <person name="Vagvolgyi C."/>
            <person name="Papp T."/>
            <person name="Martin F.M."/>
            <person name="Miettinen O."/>
            <person name="Hibbett D.S."/>
            <person name="Nagy L.G."/>
        </authorList>
    </citation>
    <scope>NUCLEOTIDE SEQUENCE [LARGE SCALE GENOMIC DNA]</scope>
    <source>
        <strain evidence="2 3">OMC1185</strain>
    </source>
</reference>
<feature type="chain" id="PRO_5022943417" evidence="1">
    <location>
        <begin position="26"/>
        <end position="199"/>
    </location>
</feature>
<keyword evidence="1" id="KW-0732">Signal</keyword>
<dbReference type="Proteomes" id="UP000305948">
    <property type="component" value="Unassembled WGS sequence"/>
</dbReference>
<name>A0A5C3MWT0_9AGAM</name>
<dbReference type="AlphaFoldDB" id="A0A5C3MWT0"/>
<organism evidence="2 3">
    <name type="scientific">Heliocybe sulcata</name>
    <dbReference type="NCBI Taxonomy" id="5364"/>
    <lineage>
        <taxon>Eukaryota</taxon>
        <taxon>Fungi</taxon>
        <taxon>Dikarya</taxon>
        <taxon>Basidiomycota</taxon>
        <taxon>Agaricomycotina</taxon>
        <taxon>Agaricomycetes</taxon>
        <taxon>Gloeophyllales</taxon>
        <taxon>Gloeophyllaceae</taxon>
        <taxon>Heliocybe</taxon>
    </lineage>
</organism>
<proteinExistence type="predicted"/>
<protein>
    <submittedName>
        <fullName evidence="2">Uncharacterized protein</fullName>
    </submittedName>
</protein>
<dbReference type="STRING" id="5364.A0A5C3MWT0"/>